<comment type="similarity">
    <text evidence="1">Belongs to the short-chain dehydrogenases/reductases (SDR) family.</text>
</comment>
<evidence type="ECO:0000256" key="1">
    <source>
        <dbReference type="ARBA" id="ARBA00006484"/>
    </source>
</evidence>
<dbReference type="Gene3D" id="3.40.50.720">
    <property type="entry name" value="NAD(P)-binding Rossmann-like Domain"/>
    <property type="match status" value="1"/>
</dbReference>
<evidence type="ECO:0000313" key="4">
    <source>
        <dbReference type="EMBL" id="XDS48785.1"/>
    </source>
</evidence>
<dbReference type="NCBIfam" id="NF005395">
    <property type="entry name" value="PRK06940.1"/>
    <property type="match status" value="1"/>
</dbReference>
<dbReference type="PANTHER" id="PTHR24321:SF8">
    <property type="entry name" value="ESTRADIOL 17-BETA-DEHYDROGENASE 8-RELATED"/>
    <property type="match status" value="1"/>
</dbReference>
<proteinExistence type="inferred from homology"/>
<dbReference type="InterPro" id="IPR036291">
    <property type="entry name" value="NAD(P)-bd_dom_sf"/>
</dbReference>
<organism evidence="5">
    <name type="scientific">Bifidobacterium fermentum</name>
    <dbReference type="NCBI Taxonomy" id="3059035"/>
    <lineage>
        <taxon>Bacteria</taxon>
        <taxon>Bacillati</taxon>
        <taxon>Actinomycetota</taxon>
        <taxon>Actinomycetes</taxon>
        <taxon>Bifidobacteriales</taxon>
        <taxon>Bifidobacteriaceae</taxon>
        <taxon>Bifidobacterium</taxon>
    </lineage>
</organism>
<dbReference type="EMBL" id="CP129675">
    <property type="protein sequence ID" value="XDS46434.1"/>
    <property type="molecule type" value="Genomic_DNA"/>
</dbReference>
<dbReference type="KEGG" id="bfk:QN062_06260"/>
<dbReference type="Pfam" id="PF00106">
    <property type="entry name" value="adh_short"/>
    <property type="match status" value="1"/>
</dbReference>
<dbReference type="RefSeq" id="WP_369340984.1">
    <property type="nucleotide sequence ID" value="NZ_CP129675.1"/>
</dbReference>
<keyword evidence="2" id="KW-0560">Oxidoreductase</keyword>
<dbReference type="PANTHER" id="PTHR24321">
    <property type="entry name" value="DEHYDROGENASES, SHORT CHAIN"/>
    <property type="match status" value="1"/>
</dbReference>
<evidence type="ECO:0000256" key="2">
    <source>
        <dbReference type="ARBA" id="ARBA00023002"/>
    </source>
</evidence>
<dbReference type="AlphaFoldDB" id="A0AB39UM18"/>
<evidence type="ECO:0000313" key="5">
    <source>
        <dbReference type="EMBL" id="XDS50012.1"/>
    </source>
</evidence>
<dbReference type="CDD" id="cd05233">
    <property type="entry name" value="SDR_c"/>
    <property type="match status" value="1"/>
</dbReference>
<dbReference type="EMBL" id="CP129682">
    <property type="protein sequence ID" value="XDS48785.1"/>
    <property type="molecule type" value="Genomic_DNA"/>
</dbReference>
<dbReference type="EMBL" id="CP129683">
    <property type="protein sequence ID" value="XDS50012.1"/>
    <property type="molecule type" value="Genomic_DNA"/>
</dbReference>
<dbReference type="PRINTS" id="PR00081">
    <property type="entry name" value="GDHRDH"/>
</dbReference>
<gene>
    <name evidence="5" type="ORF">QN062_06260</name>
    <name evidence="4" type="ORF">QN216_00455</name>
    <name evidence="3" type="ORF">QN217_09990</name>
</gene>
<dbReference type="SUPFAM" id="SSF51735">
    <property type="entry name" value="NAD(P)-binding Rossmann-fold domains"/>
    <property type="match status" value="1"/>
</dbReference>
<dbReference type="InterPro" id="IPR002347">
    <property type="entry name" value="SDR_fam"/>
</dbReference>
<dbReference type="GO" id="GO:0016491">
    <property type="term" value="F:oxidoreductase activity"/>
    <property type="evidence" value="ECO:0007669"/>
    <property type="project" value="UniProtKB-KW"/>
</dbReference>
<evidence type="ECO:0000313" key="3">
    <source>
        <dbReference type="EMBL" id="XDS46434.1"/>
    </source>
</evidence>
<protein>
    <submittedName>
        <fullName evidence="5">SDR family oxidoreductase</fullName>
    </submittedName>
</protein>
<name>A0AB39UM18_9BIFI</name>
<reference evidence="5" key="1">
    <citation type="submission" date="2023-07" db="EMBL/GenBank/DDBJ databases">
        <title>Bifidobacterium aquikefiriaerophilum sp. nov. and Bifidobacterium eccum sp. nov., isolated from water kefir.</title>
        <authorList>
            <person name="Breselge S."/>
            <person name="Bellassi P."/>
            <person name="Barcenilla C."/>
            <person name="Alvarez-Ordonez A."/>
            <person name="Morelli L."/>
            <person name="Cotter P.D."/>
        </authorList>
    </citation>
    <scope>NUCLEOTIDE SEQUENCE</scope>
    <source>
        <strain evidence="5">WK012_4_13</strain>
        <strain evidence="4">WK013_4_14</strain>
        <strain evidence="3">WK048_4_13</strain>
    </source>
</reference>
<accession>A0AB39UM18</accession>
<dbReference type="Pfam" id="PF13561">
    <property type="entry name" value="adh_short_C2"/>
    <property type="match status" value="1"/>
</dbReference>
<sequence length="277" mass="28668">MSDVVVIVGVGGMGATIARRLAPGRTTVLADYNEELLRGTCDSMRADGFDVVAQQVDVSSRESVHGLVEMVEQTGAMSTFVHTAGVSPTMASLERVLAIDLAGVAYTLEEFGEIVRPGTAGVVVSSMSSYLSRPFTREQEHAIRVSRGEELLKLDFLSEAALGNSGIGYGVAKLANRIQVQTASIAWGARGARINAVSPGVISTGMGQQELDSPSGAFMQAMVDNSGTGRLGTSSDIADAVTYLVGPQASFITGIDLLVDGGAIAAVQSGKVPMPTA</sequence>